<feature type="transmembrane region" description="Helical" evidence="1">
    <location>
        <begin position="215"/>
        <end position="236"/>
    </location>
</feature>
<protein>
    <submittedName>
        <fullName evidence="2">Uncharacterized protein</fullName>
    </submittedName>
</protein>
<keyword evidence="1" id="KW-1133">Transmembrane helix</keyword>
<feature type="transmembrane region" description="Helical" evidence="1">
    <location>
        <begin position="71"/>
        <end position="89"/>
    </location>
</feature>
<feature type="transmembrane region" description="Helical" evidence="1">
    <location>
        <begin position="306"/>
        <end position="325"/>
    </location>
</feature>
<reference evidence="2 3" key="1">
    <citation type="submission" date="2017-03" db="EMBL/GenBank/DDBJ databases">
        <authorList>
            <person name="Afonso C.L."/>
            <person name="Miller P.J."/>
            <person name="Scott M.A."/>
            <person name="Spackman E."/>
            <person name="Goraichik I."/>
            <person name="Dimitrov K.M."/>
            <person name="Suarez D.L."/>
            <person name="Swayne D.E."/>
        </authorList>
    </citation>
    <scope>NUCLEOTIDE SEQUENCE [LARGE SCALE GENOMIC DNA]</scope>
    <source>
        <strain evidence="2 3">Mu101</strain>
    </source>
</reference>
<feature type="transmembrane region" description="Helical" evidence="1">
    <location>
        <begin position="118"/>
        <end position="139"/>
    </location>
</feature>
<name>A0A2H1KJT0_BRELN</name>
<dbReference type="AlphaFoldDB" id="A0A2H1KJT0"/>
<evidence type="ECO:0000313" key="3">
    <source>
        <dbReference type="Proteomes" id="UP000234498"/>
    </source>
</evidence>
<organism evidence="2 3">
    <name type="scientific">Brevibacterium linens</name>
    <dbReference type="NCBI Taxonomy" id="1703"/>
    <lineage>
        <taxon>Bacteria</taxon>
        <taxon>Bacillati</taxon>
        <taxon>Actinomycetota</taxon>
        <taxon>Actinomycetes</taxon>
        <taxon>Micrococcales</taxon>
        <taxon>Brevibacteriaceae</taxon>
        <taxon>Brevibacterium</taxon>
    </lineage>
</organism>
<dbReference type="EMBL" id="FXZA01000044">
    <property type="protein sequence ID" value="SMY00063.1"/>
    <property type="molecule type" value="Genomic_DNA"/>
</dbReference>
<keyword evidence="1" id="KW-0472">Membrane</keyword>
<keyword evidence="1" id="KW-0812">Transmembrane</keyword>
<gene>
    <name evidence="2" type="ORF">BLIN101_03420</name>
</gene>
<evidence type="ECO:0000313" key="2">
    <source>
        <dbReference type="EMBL" id="SMY00063.1"/>
    </source>
</evidence>
<accession>A0A2H1KJT0</accession>
<feature type="transmembrane region" description="Helical" evidence="1">
    <location>
        <begin position="145"/>
        <end position="169"/>
    </location>
</feature>
<proteinExistence type="predicted"/>
<feature type="transmembrane region" description="Helical" evidence="1">
    <location>
        <begin position="181"/>
        <end position="203"/>
    </location>
</feature>
<feature type="transmembrane region" description="Helical" evidence="1">
    <location>
        <begin position="30"/>
        <end position="51"/>
    </location>
</feature>
<evidence type="ECO:0000256" key="1">
    <source>
        <dbReference type="SAM" id="Phobius"/>
    </source>
</evidence>
<dbReference type="Proteomes" id="UP000234498">
    <property type="component" value="Unassembled WGS sequence"/>
</dbReference>
<sequence>MRSQYSAAMSIWRNRTVDSDHPEPRRDVGFIIYAVILLSVICLVPIIRLLFLSLVSSTASAVLASPVAERTAFAVAVIVCVAALWGGRFQGPATLPPFLTYALAGSEIPRLTTYRRPLSIAALCVLGMLIAASILVATSMWTTGIISALDAALVVVSWLCTAIVVFCLWVTSQTFPRASAVAASVLLAVGGCVLFVPGAWQAWPAEILSSGPGAAIALIAWAAFVVVGVCCIPRMLETQQFDDLLKRSIRLAQAQAQVFIMEFGQASSIYREPPRLLRTMKAVRPSRHVWITIARSDLYASLRSPIRLLTSLVCVFGTGLLVGFGSSLGPLAAPLGLGAGALSYMGVGPLADGLRHGAAQVSDLPLYGISDRFLISLDPPIRLILGGSFGFECEHDVRAGSSVPVSHRSLPQMFPKVSSRPCGLVLEQERIGQDNDRVGGLRAACQSRANSVAHGHRLGRCTISFLAR</sequence>